<dbReference type="SUPFAM" id="SSF53335">
    <property type="entry name" value="S-adenosyl-L-methionine-dependent methyltransferases"/>
    <property type="match status" value="1"/>
</dbReference>
<dbReference type="PANTHER" id="PTHR45875">
    <property type="entry name" value="METHYLTRANSFERASE N6AMT1"/>
    <property type="match status" value="1"/>
</dbReference>
<name>A0A558GP12_PAENT</name>
<feature type="domain" description="DUF7059" evidence="6">
    <location>
        <begin position="67"/>
        <end position="157"/>
    </location>
</feature>
<comment type="similarity">
    <text evidence="1">Belongs to the eukaryotic/archaeal PrmC-related family.</text>
</comment>
<dbReference type="AlphaFoldDB" id="A0A558GP12"/>
<keyword evidence="4" id="KW-0949">S-adenosyl-L-methionine</keyword>
<protein>
    <submittedName>
        <fullName evidence="7">Class I SAM-dependent methyltransferase</fullName>
    </submittedName>
</protein>
<dbReference type="Proteomes" id="UP000316500">
    <property type="component" value="Unassembled WGS sequence"/>
</dbReference>
<dbReference type="InterPro" id="IPR029063">
    <property type="entry name" value="SAM-dependent_MTases_sf"/>
</dbReference>
<dbReference type="GO" id="GO:0032259">
    <property type="term" value="P:methylation"/>
    <property type="evidence" value="ECO:0007669"/>
    <property type="project" value="UniProtKB-KW"/>
</dbReference>
<dbReference type="GO" id="GO:0008757">
    <property type="term" value="F:S-adenosylmethionine-dependent methyltransferase activity"/>
    <property type="evidence" value="ECO:0007669"/>
    <property type="project" value="TreeGrafter"/>
</dbReference>
<evidence type="ECO:0000256" key="3">
    <source>
        <dbReference type="ARBA" id="ARBA00022679"/>
    </source>
</evidence>
<dbReference type="InterPro" id="IPR002052">
    <property type="entry name" value="DNA_methylase_N6_adenine_CS"/>
</dbReference>
<sequence>MIPTLPVSGAGLCPHTADQRIHGPLCRPYTCKVTDTPSLFTAGNIDDAPRSDHPQLLLALAADLRAVSYTVDGVAEHLGEAASEALGRDQLVPALLASERLADSKDTAMRSLAAVVRLWLLAVPQSVIDMDAALPGIRTQGLEELGLVTVDSGVVRAKVDLRPYGWDANTDGTGGAELWVASDLAAHQQPGVLRHDHVLGIGRASTTLVQTTFRQHTERALDLGTGCGIQTFHLLHHCEHVTATDISARALAFTRFNLLLNAAELGLDPHDLEKRVSLRLGSLLEPVAGEKFGLVVSNPPFVITPRTGGESSSEQFTYRDGGLPGDEIVSSLIQSLAGVLAPGGTAQMLGNWEIASETAWKDRPTAWLQGSGLDIWFIQREQVGPEQYAETWLQDASQNREGEQYRESYAAYLRDFASRNVDGIGFGMVWLRRPESGHSAVINRFEEITYPIEQPIGPHLGAAVERADWLAAHPIQGAHLVVAEDVTEERHQRPGAVHPGVILLRQGAGLRRTNLLSTELAGFVSACDGELSVQQIVSALVALLGGGEDFDEAAFREGLFRDVTNLVLEGFLLPDPAQVSA</sequence>
<dbReference type="CDD" id="cd02440">
    <property type="entry name" value="AdoMet_MTases"/>
    <property type="match status" value="1"/>
</dbReference>
<evidence type="ECO:0000259" key="6">
    <source>
        <dbReference type="Pfam" id="PF23186"/>
    </source>
</evidence>
<evidence type="ECO:0000259" key="5">
    <source>
        <dbReference type="Pfam" id="PF05175"/>
    </source>
</evidence>
<keyword evidence="2 7" id="KW-0489">Methyltransferase</keyword>
<organism evidence="7 8">
    <name type="scientific">Paenarthrobacter nitroguajacolicus</name>
    <name type="common">Arthrobacter nitroguajacolicus</name>
    <dbReference type="NCBI Taxonomy" id="211146"/>
    <lineage>
        <taxon>Bacteria</taxon>
        <taxon>Bacillati</taxon>
        <taxon>Actinomycetota</taxon>
        <taxon>Actinomycetes</taxon>
        <taxon>Micrococcales</taxon>
        <taxon>Micrococcaceae</taxon>
        <taxon>Paenarthrobacter</taxon>
    </lineage>
</organism>
<dbReference type="EMBL" id="VNFK01000023">
    <property type="protein sequence ID" value="TVU58601.1"/>
    <property type="molecule type" value="Genomic_DNA"/>
</dbReference>
<gene>
    <name evidence="7" type="ORF">FQP90_21005</name>
</gene>
<dbReference type="PROSITE" id="PS00092">
    <property type="entry name" value="N6_MTASE"/>
    <property type="match status" value="1"/>
</dbReference>
<feature type="domain" description="Methyltransferase small" evidence="5">
    <location>
        <begin position="187"/>
        <end position="302"/>
    </location>
</feature>
<proteinExistence type="inferred from homology"/>
<evidence type="ECO:0000313" key="7">
    <source>
        <dbReference type="EMBL" id="TVU58601.1"/>
    </source>
</evidence>
<dbReference type="GO" id="GO:0035657">
    <property type="term" value="C:eRF1 methyltransferase complex"/>
    <property type="evidence" value="ECO:0007669"/>
    <property type="project" value="TreeGrafter"/>
</dbReference>
<dbReference type="InterPro" id="IPR007848">
    <property type="entry name" value="Small_mtfrase_dom"/>
</dbReference>
<accession>A0A558GP12</accession>
<evidence type="ECO:0000256" key="4">
    <source>
        <dbReference type="ARBA" id="ARBA00022691"/>
    </source>
</evidence>
<dbReference type="GO" id="GO:0003676">
    <property type="term" value="F:nucleic acid binding"/>
    <property type="evidence" value="ECO:0007669"/>
    <property type="project" value="InterPro"/>
</dbReference>
<dbReference type="PANTHER" id="PTHR45875:SF1">
    <property type="entry name" value="METHYLTRANSFERASE N6AMT1"/>
    <property type="match status" value="1"/>
</dbReference>
<dbReference type="Pfam" id="PF23186">
    <property type="entry name" value="DUF7059"/>
    <property type="match status" value="1"/>
</dbReference>
<evidence type="ECO:0000256" key="2">
    <source>
        <dbReference type="ARBA" id="ARBA00022603"/>
    </source>
</evidence>
<dbReference type="OrthoDB" id="129465at2"/>
<dbReference type="GO" id="GO:0008276">
    <property type="term" value="F:protein methyltransferase activity"/>
    <property type="evidence" value="ECO:0007669"/>
    <property type="project" value="TreeGrafter"/>
</dbReference>
<dbReference type="GO" id="GO:0008170">
    <property type="term" value="F:N-methyltransferase activity"/>
    <property type="evidence" value="ECO:0007669"/>
    <property type="project" value="UniProtKB-ARBA"/>
</dbReference>
<keyword evidence="3 7" id="KW-0808">Transferase</keyword>
<dbReference type="Pfam" id="PF05175">
    <property type="entry name" value="MTS"/>
    <property type="match status" value="1"/>
</dbReference>
<reference evidence="7 8" key="1">
    <citation type="submission" date="2019-07" db="EMBL/GenBank/DDBJ databases">
        <title>Diversity of Bacteria from Kongsfjorden, Arctic.</title>
        <authorList>
            <person name="Yu Y."/>
        </authorList>
    </citation>
    <scope>NUCLEOTIDE SEQUENCE [LARGE SCALE GENOMIC DNA]</scope>
    <source>
        <strain evidence="7 8">SM1928</strain>
    </source>
</reference>
<dbReference type="InterPro" id="IPR055487">
    <property type="entry name" value="DUF7059"/>
</dbReference>
<evidence type="ECO:0000256" key="1">
    <source>
        <dbReference type="ARBA" id="ARBA00006149"/>
    </source>
</evidence>
<evidence type="ECO:0000313" key="8">
    <source>
        <dbReference type="Proteomes" id="UP000316500"/>
    </source>
</evidence>
<comment type="caution">
    <text evidence="7">The sequence shown here is derived from an EMBL/GenBank/DDBJ whole genome shotgun (WGS) entry which is preliminary data.</text>
</comment>
<dbReference type="Gene3D" id="3.40.50.150">
    <property type="entry name" value="Vaccinia Virus protein VP39"/>
    <property type="match status" value="1"/>
</dbReference>
<dbReference type="InterPro" id="IPR052190">
    <property type="entry name" value="Euk-Arch_PrmC-MTase"/>
</dbReference>